<feature type="domain" description="Endoribonuclease L-PSP/chorismate mutase-like" evidence="1">
    <location>
        <begin position="5"/>
        <end position="148"/>
    </location>
</feature>
<dbReference type="AlphaFoldDB" id="A0A4R0YKG6"/>
<evidence type="ECO:0000259" key="1">
    <source>
        <dbReference type="Pfam" id="PF14588"/>
    </source>
</evidence>
<dbReference type="SUPFAM" id="SSF55298">
    <property type="entry name" value="YjgF-like"/>
    <property type="match status" value="1"/>
</dbReference>
<dbReference type="CDD" id="cd02199">
    <property type="entry name" value="YjgF_YER057c_UK114_like_1"/>
    <property type="match status" value="1"/>
</dbReference>
<dbReference type="Proteomes" id="UP000291822">
    <property type="component" value="Unassembled WGS sequence"/>
</dbReference>
<gene>
    <name evidence="2" type="ORF">EZM97_36165</name>
</gene>
<sequence length="162" mass="17270">MGEIERRLADQGLALPPAMPTPEGVRLPFALVQRHGTRLLFSGHGPQSADGGIHPMRGKLGDALSVADGYEAARQVALSVLGSIQREVGSLDRIGRWVKVLGMVNSAPTFCEQPAVINGFSDLILSLWGPERGAHVRSAVGMAQLPFNIPVEVEGELELLSD</sequence>
<dbReference type="InterPro" id="IPR035959">
    <property type="entry name" value="RutC-like_sf"/>
</dbReference>
<evidence type="ECO:0000313" key="2">
    <source>
        <dbReference type="EMBL" id="TCI05951.1"/>
    </source>
</evidence>
<accession>A0A4R0YKG6</accession>
<dbReference type="EMBL" id="SJTG01000008">
    <property type="protein sequence ID" value="TCI05951.1"/>
    <property type="molecule type" value="Genomic_DNA"/>
</dbReference>
<dbReference type="RefSeq" id="WP_131152770.1">
    <property type="nucleotide sequence ID" value="NZ_SJTG01000008.1"/>
</dbReference>
<dbReference type="InterPro" id="IPR013813">
    <property type="entry name" value="Endoribo_LPSP/chorism_mut-like"/>
</dbReference>
<dbReference type="Pfam" id="PF14588">
    <property type="entry name" value="YjgF_endoribonc"/>
    <property type="match status" value="1"/>
</dbReference>
<protein>
    <submittedName>
        <fullName evidence="2">RidA family protein</fullName>
    </submittedName>
</protein>
<comment type="caution">
    <text evidence="2">The sequence shown here is derived from an EMBL/GenBank/DDBJ whole genome shotgun (WGS) entry which is preliminary data.</text>
</comment>
<keyword evidence="3" id="KW-1185">Reference proteome</keyword>
<proteinExistence type="predicted"/>
<dbReference type="PANTHER" id="PTHR43760:SF1">
    <property type="entry name" value="ENDORIBONUCLEASE L-PSP_CHORISMATE MUTASE-LIKE DOMAIN-CONTAINING PROTEIN"/>
    <property type="match status" value="1"/>
</dbReference>
<dbReference type="PANTHER" id="PTHR43760">
    <property type="entry name" value="ENDORIBONUCLEASE-RELATED"/>
    <property type="match status" value="1"/>
</dbReference>
<evidence type="ECO:0000313" key="3">
    <source>
        <dbReference type="Proteomes" id="UP000291822"/>
    </source>
</evidence>
<organism evidence="2 3">
    <name type="scientific">Dyella soli</name>
    <dbReference type="NCBI Taxonomy" id="522319"/>
    <lineage>
        <taxon>Bacteria</taxon>
        <taxon>Pseudomonadati</taxon>
        <taxon>Pseudomonadota</taxon>
        <taxon>Gammaproteobacteria</taxon>
        <taxon>Lysobacterales</taxon>
        <taxon>Rhodanobacteraceae</taxon>
        <taxon>Dyella</taxon>
    </lineage>
</organism>
<reference evidence="2 3" key="1">
    <citation type="submission" date="2019-02" db="EMBL/GenBank/DDBJ databases">
        <title>Dyella amyloliquefaciens sp. nov., isolated from forest soil.</title>
        <authorList>
            <person name="Gao Z.-H."/>
            <person name="Qiu L.-H."/>
        </authorList>
    </citation>
    <scope>NUCLEOTIDE SEQUENCE [LARGE SCALE GENOMIC DNA]</scope>
    <source>
        <strain evidence="2 3">KACC 12747</strain>
    </source>
</reference>
<dbReference type="Gene3D" id="3.30.1330.40">
    <property type="entry name" value="RutC-like"/>
    <property type="match status" value="1"/>
</dbReference>
<name>A0A4R0YKG6_9GAMM</name>